<dbReference type="PROSITE" id="PS50164">
    <property type="entry name" value="GIY_YIG"/>
    <property type="match status" value="1"/>
</dbReference>
<dbReference type="InterPro" id="IPR050066">
    <property type="entry name" value="UvrABC_protein_C"/>
</dbReference>
<evidence type="ECO:0000256" key="4">
    <source>
        <dbReference type="ARBA" id="ARBA00022881"/>
    </source>
</evidence>
<accession>A0A5B0X6Z5</accession>
<keyword evidence="6" id="KW-0742">SOS response</keyword>
<dbReference type="InterPro" id="IPR047296">
    <property type="entry name" value="GIY-YIG_UvrC_Cho"/>
</dbReference>
<dbReference type="CDD" id="cd10434">
    <property type="entry name" value="GIY-YIG_UvrC_Cho"/>
    <property type="match status" value="1"/>
</dbReference>
<dbReference type="Pfam" id="PF01541">
    <property type="entry name" value="GIY-YIG"/>
    <property type="match status" value="1"/>
</dbReference>
<evidence type="ECO:0000256" key="8">
    <source>
        <dbReference type="ARBA" id="ARBA00042138"/>
    </source>
</evidence>
<evidence type="ECO:0000256" key="2">
    <source>
        <dbReference type="ARBA" id="ARBA00022769"/>
    </source>
</evidence>
<evidence type="ECO:0000256" key="3">
    <source>
        <dbReference type="ARBA" id="ARBA00022801"/>
    </source>
</evidence>
<evidence type="ECO:0000256" key="6">
    <source>
        <dbReference type="ARBA" id="ARBA00023236"/>
    </source>
</evidence>
<dbReference type="RefSeq" id="WP_149609478.1">
    <property type="nucleotide sequence ID" value="NZ_VTUX01000001.1"/>
</dbReference>
<evidence type="ECO:0000256" key="7">
    <source>
        <dbReference type="ARBA" id="ARBA00040756"/>
    </source>
</evidence>
<dbReference type="GO" id="GO:0016787">
    <property type="term" value="F:hydrolase activity"/>
    <property type="evidence" value="ECO:0007669"/>
    <property type="project" value="UniProtKB-KW"/>
</dbReference>
<keyword evidence="3" id="KW-0378">Hydrolase</keyword>
<dbReference type="SMART" id="SM00465">
    <property type="entry name" value="GIYc"/>
    <property type="match status" value="1"/>
</dbReference>
<keyword evidence="4" id="KW-0267">Excision nuclease</keyword>
<dbReference type="EMBL" id="VTUX01000001">
    <property type="protein sequence ID" value="KAA1194009.1"/>
    <property type="molecule type" value="Genomic_DNA"/>
</dbReference>
<dbReference type="PANTHER" id="PTHR30562">
    <property type="entry name" value="UVRC/OXIDOREDUCTASE"/>
    <property type="match status" value="1"/>
</dbReference>
<dbReference type="GO" id="GO:0004519">
    <property type="term" value="F:endonuclease activity"/>
    <property type="evidence" value="ECO:0007669"/>
    <property type="project" value="UniProtKB-KW"/>
</dbReference>
<evidence type="ECO:0000313" key="11">
    <source>
        <dbReference type="EMBL" id="KAA1194009.1"/>
    </source>
</evidence>
<keyword evidence="12" id="KW-1185">Reference proteome</keyword>
<dbReference type="GO" id="GO:0009380">
    <property type="term" value="C:excinuclease repair complex"/>
    <property type="evidence" value="ECO:0007669"/>
    <property type="project" value="TreeGrafter"/>
</dbReference>
<protein>
    <recommendedName>
        <fullName evidence="7">Excinuclease cho</fullName>
    </recommendedName>
    <alternativeName>
        <fullName evidence="9">Endonuclease cho</fullName>
    </alternativeName>
    <alternativeName>
        <fullName evidence="8">UvrC homolog protein</fullName>
    </alternativeName>
</protein>
<evidence type="ECO:0000313" key="12">
    <source>
        <dbReference type="Proteomes" id="UP000323708"/>
    </source>
</evidence>
<keyword evidence="11" id="KW-0540">Nuclease</keyword>
<dbReference type="AlphaFoldDB" id="A0A5B0X6Z5"/>
<evidence type="ECO:0000259" key="10">
    <source>
        <dbReference type="PROSITE" id="PS50164"/>
    </source>
</evidence>
<keyword evidence="1" id="KW-0227">DNA damage</keyword>
<evidence type="ECO:0000256" key="1">
    <source>
        <dbReference type="ARBA" id="ARBA00022763"/>
    </source>
</evidence>
<gene>
    <name evidence="11" type="ORF">F0M18_00765</name>
</gene>
<dbReference type="GO" id="GO:0009432">
    <property type="term" value="P:SOS response"/>
    <property type="evidence" value="ECO:0007669"/>
    <property type="project" value="UniProtKB-KW"/>
</dbReference>
<keyword evidence="11" id="KW-0255">Endonuclease</keyword>
<feature type="domain" description="GIY-YIG" evidence="10">
    <location>
        <begin position="34"/>
        <end position="112"/>
    </location>
</feature>
<proteinExistence type="predicted"/>
<dbReference type="Proteomes" id="UP000323708">
    <property type="component" value="Unassembled WGS sequence"/>
</dbReference>
<reference evidence="11 12" key="1">
    <citation type="submission" date="2019-09" db="EMBL/GenBank/DDBJ databases">
        <authorList>
            <person name="Chen X.-Y."/>
        </authorList>
    </citation>
    <scope>NUCLEOTIDE SEQUENCE [LARGE SCALE GENOMIC DNA]</scope>
    <source>
        <strain evidence="11 12">NY5</strain>
    </source>
</reference>
<organism evidence="11 12">
    <name type="scientific">Pseudohalioglobus sediminis</name>
    <dbReference type="NCBI Taxonomy" id="2606449"/>
    <lineage>
        <taxon>Bacteria</taxon>
        <taxon>Pseudomonadati</taxon>
        <taxon>Pseudomonadota</taxon>
        <taxon>Gammaproteobacteria</taxon>
        <taxon>Cellvibrionales</taxon>
        <taxon>Halieaceae</taxon>
        <taxon>Pseudohalioglobus</taxon>
    </lineage>
</organism>
<evidence type="ECO:0000256" key="5">
    <source>
        <dbReference type="ARBA" id="ARBA00023204"/>
    </source>
</evidence>
<name>A0A5B0X6Z5_9GAMM</name>
<sequence>MDDPPTRTSQRPPSSVMKHITFTISGRPAESPPRCPGVYRFLDAAGQALYIGKSINLRDRIRTHLGPQAPNTRQHRLLRATERVDCRPTAGEAGALLLENAAIKQELPQFNRRQRALRRLWSITLEPAANDYLRAELCCFADDAADIRAAYGHFGSRYHARRALERLARAEMLCPLTLGLESGRGPCFQRQIGRCRGACAGEETAAEHNARLLQALESRQLAAWPCPGPVLLREAPAAPLHCQPAEEWHLLHNWMYLGTFTGIASARRASTEAGLMFDRDTYRILRGVLRDGEARLFSLDTGDPVAWADAASS</sequence>
<dbReference type="PANTHER" id="PTHR30562:SF10">
    <property type="entry name" value="EXCINUCLEASE CHO"/>
    <property type="match status" value="1"/>
</dbReference>
<dbReference type="InterPro" id="IPR000305">
    <property type="entry name" value="GIY-YIG_endonuc"/>
</dbReference>
<dbReference type="Gene3D" id="3.40.1440.10">
    <property type="entry name" value="GIY-YIG endonuclease"/>
    <property type="match status" value="1"/>
</dbReference>
<dbReference type="SUPFAM" id="SSF82771">
    <property type="entry name" value="GIY-YIG endonuclease"/>
    <property type="match status" value="1"/>
</dbReference>
<dbReference type="GO" id="GO:0006289">
    <property type="term" value="P:nucleotide-excision repair"/>
    <property type="evidence" value="ECO:0007669"/>
    <property type="project" value="InterPro"/>
</dbReference>
<keyword evidence="5" id="KW-0234">DNA repair</keyword>
<comment type="caution">
    <text evidence="11">The sequence shown here is derived from an EMBL/GenBank/DDBJ whole genome shotgun (WGS) entry which is preliminary data.</text>
</comment>
<evidence type="ECO:0000256" key="9">
    <source>
        <dbReference type="ARBA" id="ARBA00042732"/>
    </source>
</evidence>
<dbReference type="InterPro" id="IPR035901">
    <property type="entry name" value="GIY-YIG_endonuc_sf"/>
</dbReference>
<keyword evidence="2" id="KW-0228">DNA excision</keyword>